<reference evidence="1 2" key="1">
    <citation type="submission" date="2024-10" db="EMBL/GenBank/DDBJ databases">
        <title>The Natural Products Discovery Center: Release of the First 8490 Sequenced Strains for Exploring Actinobacteria Biosynthetic Diversity.</title>
        <authorList>
            <person name="Kalkreuter E."/>
            <person name="Kautsar S.A."/>
            <person name="Yang D."/>
            <person name="Bader C.D."/>
            <person name="Teijaro C.N."/>
            <person name="Fluegel L."/>
            <person name="Davis C.M."/>
            <person name="Simpson J.R."/>
            <person name="Lauterbach L."/>
            <person name="Steele A.D."/>
            <person name="Gui C."/>
            <person name="Meng S."/>
            <person name="Li G."/>
            <person name="Viehrig K."/>
            <person name="Ye F."/>
            <person name="Su P."/>
            <person name="Kiefer A.F."/>
            <person name="Nichols A."/>
            <person name="Cepeda A.J."/>
            <person name="Yan W."/>
            <person name="Fan B."/>
            <person name="Jiang Y."/>
            <person name="Adhikari A."/>
            <person name="Zheng C.-J."/>
            <person name="Schuster L."/>
            <person name="Cowan T.M."/>
            <person name="Smanski M.J."/>
            <person name="Chevrette M.G."/>
            <person name="De Carvalho L.P.S."/>
            <person name="Shen B."/>
        </authorList>
    </citation>
    <scope>NUCLEOTIDE SEQUENCE [LARGE SCALE GENOMIC DNA]</scope>
    <source>
        <strain evidence="1 2">NPDC001390</strain>
    </source>
</reference>
<proteinExistence type="predicted"/>
<gene>
    <name evidence="1" type="ORF">ACFY1D_36940</name>
</gene>
<evidence type="ECO:0000313" key="1">
    <source>
        <dbReference type="EMBL" id="MFF4526959.1"/>
    </source>
</evidence>
<dbReference type="Proteomes" id="UP001602058">
    <property type="component" value="Unassembled WGS sequence"/>
</dbReference>
<dbReference type="EMBL" id="JBIAWJ010000031">
    <property type="protein sequence ID" value="MFF4526959.1"/>
    <property type="molecule type" value="Genomic_DNA"/>
</dbReference>
<accession>A0ABW6UUN7</accession>
<evidence type="ECO:0000313" key="2">
    <source>
        <dbReference type="Proteomes" id="UP001602058"/>
    </source>
</evidence>
<organism evidence="1 2">
    <name type="scientific">Streptomyces bluensis</name>
    <dbReference type="NCBI Taxonomy" id="33897"/>
    <lineage>
        <taxon>Bacteria</taxon>
        <taxon>Bacillati</taxon>
        <taxon>Actinomycetota</taxon>
        <taxon>Actinomycetes</taxon>
        <taxon>Kitasatosporales</taxon>
        <taxon>Streptomycetaceae</taxon>
        <taxon>Streptomyces</taxon>
    </lineage>
</organism>
<keyword evidence="2" id="KW-1185">Reference proteome</keyword>
<sequence length="175" mass="20607">MDEQNRQEASREERLADQLAREYDYRSITELEKEDPERAQEHRDAAVTLARWIEECPREERREAFGRGFEKGKERQKVRTAADMRRLEAEVAELRQDRDPDGLRARIRDLEYALEGWDRFMTGRIRLGAAPDWKDQAAEYLAKLVEVQRELAVLKGVQPSNATRDLSQERRRPAP</sequence>
<comment type="caution">
    <text evidence="1">The sequence shown here is derived from an EMBL/GenBank/DDBJ whole genome shotgun (WGS) entry which is preliminary data.</text>
</comment>
<protein>
    <submittedName>
        <fullName evidence="1">Uncharacterized protein</fullName>
    </submittedName>
</protein>
<dbReference type="RefSeq" id="WP_351086292.1">
    <property type="nucleotide sequence ID" value="NZ_JBEOZG010000037.1"/>
</dbReference>
<name>A0ABW6UUN7_9ACTN</name>